<feature type="chain" id="PRO_5036273606" evidence="1">
    <location>
        <begin position="19"/>
        <end position="230"/>
    </location>
</feature>
<feature type="signal peptide" evidence="1">
    <location>
        <begin position="1"/>
        <end position="18"/>
    </location>
</feature>
<evidence type="ECO:0000313" key="2">
    <source>
        <dbReference type="EMBL" id="CAF0919429.1"/>
    </source>
</evidence>
<sequence length="230" mass="24879">MLAATVLTILIIITLVASCIDNSTATTSAESHYFAIRDGALRAFVMKLTRGDNKHNNQHNSDINTVAADSTIKGCFFSGYDFSFLNRNNGSDYIGTDVGVITNTYKMNICGPVNDGACQYSWRIPTSVCYICTRGNPHVLGSVTLIGAFGADGAGVAWNFIDSLKPELGVTMTYINGNNRDTCERPSAQQCSPATVVALQCADQTEHTFRVSVDTNACVTYLYLNIKCPK</sequence>
<evidence type="ECO:0000256" key="1">
    <source>
        <dbReference type="SAM" id="SignalP"/>
    </source>
</evidence>
<organism evidence="3 4">
    <name type="scientific">Didymodactylos carnosus</name>
    <dbReference type="NCBI Taxonomy" id="1234261"/>
    <lineage>
        <taxon>Eukaryota</taxon>
        <taxon>Metazoa</taxon>
        <taxon>Spiralia</taxon>
        <taxon>Gnathifera</taxon>
        <taxon>Rotifera</taxon>
        <taxon>Eurotatoria</taxon>
        <taxon>Bdelloidea</taxon>
        <taxon>Philodinida</taxon>
        <taxon>Philodinidae</taxon>
        <taxon>Didymodactylos</taxon>
    </lineage>
</organism>
<dbReference type="AlphaFoldDB" id="A0A8S2HXW9"/>
<gene>
    <name evidence="2" type="ORF">OVA965_LOCUS10541</name>
    <name evidence="3" type="ORF">TMI583_LOCUS10537</name>
</gene>
<protein>
    <submittedName>
        <fullName evidence="3">Uncharacterized protein</fullName>
    </submittedName>
</protein>
<dbReference type="Gene3D" id="2.70.130.10">
    <property type="entry name" value="Mannose-6-phosphate receptor binding domain"/>
    <property type="match status" value="1"/>
</dbReference>
<dbReference type="SUPFAM" id="SSF50911">
    <property type="entry name" value="Mannose 6-phosphate receptor domain"/>
    <property type="match status" value="1"/>
</dbReference>
<name>A0A8S2HXW9_9BILA</name>
<dbReference type="InterPro" id="IPR009011">
    <property type="entry name" value="Man6P_isomerase_rcpt-bd_dom_sf"/>
</dbReference>
<proteinExistence type="predicted"/>
<evidence type="ECO:0000313" key="3">
    <source>
        <dbReference type="EMBL" id="CAF3697122.1"/>
    </source>
</evidence>
<accession>A0A8S2HXW9</accession>
<dbReference type="EMBL" id="CAJOBA010003914">
    <property type="protein sequence ID" value="CAF3697122.1"/>
    <property type="molecule type" value="Genomic_DNA"/>
</dbReference>
<keyword evidence="1" id="KW-0732">Signal</keyword>
<dbReference type="EMBL" id="CAJNOK010003913">
    <property type="protein sequence ID" value="CAF0919429.1"/>
    <property type="molecule type" value="Genomic_DNA"/>
</dbReference>
<reference evidence="3" key="1">
    <citation type="submission" date="2021-02" db="EMBL/GenBank/DDBJ databases">
        <authorList>
            <person name="Nowell W R."/>
        </authorList>
    </citation>
    <scope>NUCLEOTIDE SEQUENCE</scope>
</reference>
<dbReference type="Proteomes" id="UP000677228">
    <property type="component" value="Unassembled WGS sequence"/>
</dbReference>
<comment type="caution">
    <text evidence="3">The sequence shown here is derived from an EMBL/GenBank/DDBJ whole genome shotgun (WGS) entry which is preliminary data.</text>
</comment>
<dbReference type="Proteomes" id="UP000682733">
    <property type="component" value="Unassembled WGS sequence"/>
</dbReference>
<evidence type="ECO:0000313" key="4">
    <source>
        <dbReference type="Proteomes" id="UP000682733"/>
    </source>
</evidence>